<gene>
    <name evidence="2" type="ORF">H6P81_021074</name>
</gene>
<reference evidence="2 3" key="1">
    <citation type="submission" date="2021-07" db="EMBL/GenBank/DDBJ databases">
        <title>The Aristolochia fimbriata genome: insights into angiosperm evolution, floral development and chemical biosynthesis.</title>
        <authorList>
            <person name="Jiao Y."/>
        </authorList>
    </citation>
    <scope>NUCLEOTIDE SEQUENCE [LARGE SCALE GENOMIC DNA]</scope>
    <source>
        <strain evidence="2">IBCAS-2021</strain>
        <tissue evidence="2">Leaf</tissue>
    </source>
</reference>
<protein>
    <recommendedName>
        <fullName evidence="4">Methyltransferase-like protein 2</fullName>
    </recommendedName>
</protein>
<evidence type="ECO:0008006" key="4">
    <source>
        <dbReference type="Google" id="ProtNLM"/>
    </source>
</evidence>
<name>A0AAV7DXA6_ARIFI</name>
<dbReference type="PROSITE" id="PS51143">
    <property type="entry name" value="MT_A70"/>
    <property type="match status" value="1"/>
</dbReference>
<comment type="similarity">
    <text evidence="1">Belongs to the MT-A70-like family.</text>
</comment>
<dbReference type="GO" id="GO:0005634">
    <property type="term" value="C:nucleus"/>
    <property type="evidence" value="ECO:0007669"/>
    <property type="project" value="TreeGrafter"/>
</dbReference>
<dbReference type="InterPro" id="IPR007757">
    <property type="entry name" value="MT-A70-like"/>
</dbReference>
<dbReference type="Proteomes" id="UP000825729">
    <property type="component" value="Unassembled WGS sequence"/>
</dbReference>
<dbReference type="AlphaFoldDB" id="A0AAV7DXA6"/>
<dbReference type="Pfam" id="PF05063">
    <property type="entry name" value="MT-A70"/>
    <property type="match status" value="1"/>
</dbReference>
<sequence length="423" mass="48556">MAEEEMIDKFSTFLDSGICRLAGANAVFVDPVRLINDFYTRFKVSPATYYSRLLKSVEDGSPSVCAGTRRKKRKRSDCQLNARELCAEKRHQEARPILLKAYEAFLGRKNLLSFVFNSKKDGSYPVRNENMPQLQDDNELSFVDLGSVWQAPFYEMSLRFLEKDKLGKGDDLQLIKCGEEMKVPIFNNLVSNDTEDDAEGEFLGKVYILPRVSSFHMSDMKRIHDLVPDQSDNGFNFIVIDPPWENGSARQKRMYPTLPDRYFLSLPVKRLTHAQGALVALWVTNKEKLRVFVENELFPAWGITNFSCFYWLKVKPDGSLISELDLFHHRPYECLLVGYCWREGAANDLATVRPLPDYEVIISIPGDYSRKPPIGQVLLDYVPGPKPSRCIELFARELAAGWTSWGNEPLHFQELNYFTNSKE</sequence>
<comment type="caution">
    <text evidence="2">The sequence shown here is derived from an EMBL/GenBank/DDBJ whole genome shotgun (WGS) entry which is preliminary data.</text>
</comment>
<dbReference type="PROSITE" id="PS00092">
    <property type="entry name" value="N6_MTASE"/>
    <property type="match status" value="1"/>
</dbReference>
<keyword evidence="3" id="KW-1185">Reference proteome</keyword>
<evidence type="ECO:0000313" key="2">
    <source>
        <dbReference type="EMBL" id="KAG9440909.1"/>
    </source>
</evidence>
<dbReference type="InterPro" id="IPR002052">
    <property type="entry name" value="DNA_methylase_N6_adenine_CS"/>
</dbReference>
<organism evidence="2 3">
    <name type="scientific">Aristolochia fimbriata</name>
    <name type="common">White veined hardy Dutchman's pipe vine</name>
    <dbReference type="NCBI Taxonomy" id="158543"/>
    <lineage>
        <taxon>Eukaryota</taxon>
        <taxon>Viridiplantae</taxon>
        <taxon>Streptophyta</taxon>
        <taxon>Embryophyta</taxon>
        <taxon>Tracheophyta</taxon>
        <taxon>Spermatophyta</taxon>
        <taxon>Magnoliopsida</taxon>
        <taxon>Magnoliidae</taxon>
        <taxon>Piperales</taxon>
        <taxon>Aristolochiaceae</taxon>
        <taxon>Aristolochia</taxon>
    </lineage>
</organism>
<evidence type="ECO:0000256" key="1">
    <source>
        <dbReference type="PROSITE-ProRule" id="PRU00489"/>
    </source>
</evidence>
<dbReference type="GO" id="GO:0032259">
    <property type="term" value="P:methylation"/>
    <property type="evidence" value="ECO:0007669"/>
    <property type="project" value="InterPro"/>
</dbReference>
<proteinExistence type="inferred from homology"/>
<dbReference type="PANTHER" id="PTHR12829">
    <property type="entry name" value="N6-ADENOSINE-METHYLTRANSFERASE"/>
    <property type="match status" value="1"/>
</dbReference>
<accession>A0AAV7DXA6</accession>
<dbReference type="GO" id="GO:0008168">
    <property type="term" value="F:methyltransferase activity"/>
    <property type="evidence" value="ECO:0007669"/>
    <property type="project" value="InterPro"/>
</dbReference>
<evidence type="ECO:0000313" key="3">
    <source>
        <dbReference type="Proteomes" id="UP000825729"/>
    </source>
</evidence>
<dbReference type="EMBL" id="JAINDJ010000008">
    <property type="protein sequence ID" value="KAG9440909.1"/>
    <property type="molecule type" value="Genomic_DNA"/>
</dbReference>
<dbReference type="PANTHER" id="PTHR12829:SF4">
    <property type="entry name" value="N(6)-ADENINE-SPECIFIC METHYLTRANSFERASE METTL4"/>
    <property type="match status" value="1"/>
</dbReference>
<dbReference type="GO" id="GO:0003676">
    <property type="term" value="F:nucleic acid binding"/>
    <property type="evidence" value="ECO:0007669"/>
    <property type="project" value="InterPro"/>
</dbReference>